<name>A0A9Y4KNG7_9TELE</name>
<keyword evidence="4" id="KW-0472">Membrane</keyword>
<evidence type="ECO:0000256" key="3">
    <source>
        <dbReference type="SAM" id="Coils"/>
    </source>
</evidence>
<dbReference type="GeneID" id="103368245"/>
<keyword evidence="4" id="KW-0812">Transmembrane</keyword>
<dbReference type="Proteomes" id="UP000694891">
    <property type="component" value="Unplaced"/>
</dbReference>
<gene>
    <name evidence="7" type="primary">LOC103368245</name>
</gene>
<evidence type="ECO:0000256" key="1">
    <source>
        <dbReference type="ARBA" id="ARBA00022734"/>
    </source>
</evidence>
<dbReference type="PANTHER" id="PTHR22803">
    <property type="entry name" value="MANNOSE, PHOSPHOLIPASE, LECTIN RECEPTOR RELATED"/>
    <property type="match status" value="1"/>
</dbReference>
<keyword evidence="3" id="KW-0175">Coiled coil</keyword>
<dbReference type="CDD" id="cd03590">
    <property type="entry name" value="CLECT_DC-SIGN_like"/>
    <property type="match status" value="1"/>
</dbReference>
<evidence type="ECO:0000259" key="5">
    <source>
        <dbReference type="PROSITE" id="PS50041"/>
    </source>
</evidence>
<proteinExistence type="predicted"/>
<feature type="transmembrane region" description="Helical" evidence="4">
    <location>
        <begin position="50"/>
        <end position="72"/>
    </location>
</feature>
<protein>
    <submittedName>
        <fullName evidence="7">C-type lectin domain family 4 member M-like isoform X1</fullName>
    </submittedName>
</protein>
<feature type="coiled-coil region" evidence="3">
    <location>
        <begin position="73"/>
        <end position="121"/>
    </location>
</feature>
<dbReference type="AlphaFoldDB" id="A0A9Y4KNG7"/>
<keyword evidence="4" id="KW-1133">Transmembrane helix</keyword>
<evidence type="ECO:0000313" key="7">
    <source>
        <dbReference type="RefSeq" id="XP_008294773.1"/>
    </source>
</evidence>
<accession>A0A9Y4KNG7</accession>
<evidence type="ECO:0000256" key="2">
    <source>
        <dbReference type="ARBA" id="ARBA00023157"/>
    </source>
</evidence>
<dbReference type="InterPro" id="IPR050111">
    <property type="entry name" value="C-type_lectin/snaclec_domain"/>
</dbReference>
<evidence type="ECO:0000313" key="6">
    <source>
        <dbReference type="Proteomes" id="UP000694891"/>
    </source>
</evidence>
<sequence>MYNMKMVVHEEEPEISMFQNFRAASRGDAASKGRSGEDSTVAAATPGFKLFRLVAVSLGLLCILQAALNICLRLTLISQRNSLREERDELKKMNSDAMAWSKSLTEERDELERKLNNFTQHCEWVNFDSSAYCVSSTMKNWQESRDDCIQKGADLVIINSQEEQHFLLQFERFVWIGLTDSTAEGEWKWVDGTPMNESLTTFCFSYWSSQEPNGGTNENCGEVKRIFSTNSWNDEECSMKHSWICEKRVSP</sequence>
<keyword evidence="1" id="KW-0430">Lectin</keyword>
<organism evidence="6 7">
    <name type="scientific">Stegastes partitus</name>
    <name type="common">bicolor damselfish</name>
    <dbReference type="NCBI Taxonomy" id="144197"/>
    <lineage>
        <taxon>Eukaryota</taxon>
        <taxon>Metazoa</taxon>
        <taxon>Chordata</taxon>
        <taxon>Craniata</taxon>
        <taxon>Vertebrata</taxon>
        <taxon>Euteleostomi</taxon>
        <taxon>Actinopterygii</taxon>
        <taxon>Neopterygii</taxon>
        <taxon>Teleostei</taxon>
        <taxon>Neoteleostei</taxon>
        <taxon>Acanthomorphata</taxon>
        <taxon>Ovalentaria</taxon>
        <taxon>Pomacentridae</taxon>
        <taxon>Stegastes</taxon>
    </lineage>
</organism>
<dbReference type="InterPro" id="IPR018378">
    <property type="entry name" value="C-type_lectin_CS"/>
</dbReference>
<dbReference type="InterPro" id="IPR033989">
    <property type="entry name" value="CD209-like_CTLD"/>
</dbReference>
<dbReference type="PROSITE" id="PS50041">
    <property type="entry name" value="C_TYPE_LECTIN_2"/>
    <property type="match status" value="1"/>
</dbReference>
<dbReference type="SUPFAM" id="SSF56436">
    <property type="entry name" value="C-type lectin-like"/>
    <property type="match status" value="1"/>
</dbReference>
<dbReference type="InterPro" id="IPR001304">
    <property type="entry name" value="C-type_lectin-like"/>
</dbReference>
<reference evidence="7" key="1">
    <citation type="submission" date="2025-08" db="UniProtKB">
        <authorList>
            <consortium name="RefSeq"/>
        </authorList>
    </citation>
    <scope>IDENTIFICATION</scope>
</reference>
<keyword evidence="6" id="KW-1185">Reference proteome</keyword>
<dbReference type="InterPro" id="IPR016186">
    <property type="entry name" value="C-type_lectin-like/link_sf"/>
</dbReference>
<dbReference type="Pfam" id="PF00059">
    <property type="entry name" value="Lectin_C"/>
    <property type="match status" value="1"/>
</dbReference>
<feature type="domain" description="C-type lectin" evidence="5">
    <location>
        <begin position="127"/>
        <end position="246"/>
    </location>
</feature>
<dbReference type="GO" id="GO:0030246">
    <property type="term" value="F:carbohydrate binding"/>
    <property type="evidence" value="ECO:0007669"/>
    <property type="project" value="UniProtKB-KW"/>
</dbReference>
<dbReference type="Gene3D" id="3.10.100.10">
    <property type="entry name" value="Mannose-Binding Protein A, subunit A"/>
    <property type="match status" value="1"/>
</dbReference>
<keyword evidence="2" id="KW-1015">Disulfide bond</keyword>
<dbReference type="RefSeq" id="XP_008294773.1">
    <property type="nucleotide sequence ID" value="XM_008296551.1"/>
</dbReference>
<dbReference type="PROSITE" id="PS00615">
    <property type="entry name" value="C_TYPE_LECTIN_1"/>
    <property type="match status" value="1"/>
</dbReference>
<evidence type="ECO:0000256" key="4">
    <source>
        <dbReference type="SAM" id="Phobius"/>
    </source>
</evidence>
<dbReference type="SMART" id="SM00034">
    <property type="entry name" value="CLECT"/>
    <property type="match status" value="1"/>
</dbReference>
<dbReference type="InterPro" id="IPR016187">
    <property type="entry name" value="CTDL_fold"/>
</dbReference>